<dbReference type="EMBL" id="JACJHX010000033">
    <property type="protein sequence ID" value="MBA9029328.1"/>
    <property type="molecule type" value="Genomic_DNA"/>
</dbReference>
<evidence type="ECO:0000313" key="1">
    <source>
        <dbReference type="EMBL" id="MBA9029328.1"/>
    </source>
</evidence>
<accession>A0ABR6CWB8</accession>
<sequence>MEDYKIKVQQAINERQLSSVMNNTKWRGLQSAVMEEFPITPSFQVKFLVDDYANPEDFGEENWYSGDWEEGLEPFFAVEWIRVNLKFTSSKGRLLEPEVTDYTDEFIQLLNKLKIPFVNEDSIIRIYGYIRSTDIFS</sequence>
<gene>
    <name evidence="1" type="ORF">HNP81_004701</name>
</gene>
<dbReference type="Pfam" id="PF20383">
    <property type="entry name" value="DUF6678"/>
    <property type="match status" value="1"/>
</dbReference>
<proteinExistence type="predicted"/>
<evidence type="ECO:0000313" key="2">
    <source>
        <dbReference type="Proteomes" id="UP000626697"/>
    </source>
</evidence>
<name>A0ABR6CWB8_9BACI</name>
<dbReference type="InterPro" id="IPR046500">
    <property type="entry name" value="DUF6678"/>
</dbReference>
<comment type="caution">
    <text evidence="1">The sequence shown here is derived from an EMBL/GenBank/DDBJ whole genome shotgun (WGS) entry which is preliminary data.</text>
</comment>
<organism evidence="1 2">
    <name type="scientific">Peribacillus huizhouensis</name>
    <dbReference type="NCBI Taxonomy" id="1501239"/>
    <lineage>
        <taxon>Bacteria</taxon>
        <taxon>Bacillati</taxon>
        <taxon>Bacillota</taxon>
        <taxon>Bacilli</taxon>
        <taxon>Bacillales</taxon>
        <taxon>Bacillaceae</taxon>
        <taxon>Peribacillus</taxon>
    </lineage>
</organism>
<reference evidence="1 2" key="1">
    <citation type="submission" date="2020-08" db="EMBL/GenBank/DDBJ databases">
        <title>Genomic Encyclopedia of Type Strains, Phase IV (KMG-IV): sequencing the most valuable type-strain genomes for metagenomic binning, comparative biology and taxonomic classification.</title>
        <authorList>
            <person name="Goeker M."/>
        </authorList>
    </citation>
    <scope>NUCLEOTIDE SEQUENCE [LARGE SCALE GENOMIC DNA]</scope>
    <source>
        <strain evidence="1 2">DSM 105481</strain>
    </source>
</reference>
<protein>
    <submittedName>
        <fullName evidence="1">Uncharacterized protein</fullName>
    </submittedName>
</protein>
<dbReference type="Proteomes" id="UP000626697">
    <property type="component" value="Unassembled WGS sequence"/>
</dbReference>
<keyword evidence="2" id="KW-1185">Reference proteome</keyword>
<dbReference type="RefSeq" id="WP_182504093.1">
    <property type="nucleotide sequence ID" value="NZ_JACJHX010000033.1"/>
</dbReference>